<dbReference type="InterPro" id="IPR044845">
    <property type="entry name" value="HPAT/SRGT1-like"/>
</dbReference>
<keyword evidence="3" id="KW-0808">Transferase</keyword>
<proteinExistence type="predicted"/>
<dbReference type="PANTHER" id="PTHR31485:SF17">
    <property type="match status" value="1"/>
</dbReference>
<reference evidence="10 11" key="1">
    <citation type="journal article" date="2024" name="Nat. Commun.">
        <title>Phylogenomics reveals the evolutionary origins of lichenization in chlorophyte algae.</title>
        <authorList>
            <person name="Puginier C."/>
            <person name="Libourel C."/>
            <person name="Otte J."/>
            <person name="Skaloud P."/>
            <person name="Haon M."/>
            <person name="Grisel S."/>
            <person name="Petersen M."/>
            <person name="Berrin J.G."/>
            <person name="Delaux P.M."/>
            <person name="Dal Grande F."/>
            <person name="Keller J."/>
        </authorList>
    </citation>
    <scope>NUCLEOTIDE SEQUENCE [LARGE SCALE GENOMIC DNA]</scope>
    <source>
        <strain evidence="10 11">SAG 2036</strain>
    </source>
</reference>
<sequence>MKHRPRRTSSIGGSNTQLVPWIALGFSGGLLLGYLFLGTIEAVVSSRLHTGDNTIAQQAAENTVVEVEKREEVQKLSAQQSSHAQAVRSSGSQFPDKGTEIHTLCTSNGSPYLNFQTRIMHGTYKQVQALPGGERLVGFTRILHRTKPDVLVDEVPTWRADPLTPQCDEWCEFPVSDRPNAVAQWMAAAENHPDMIKAPWLLMIETDYVWLKPPLAPPAEDTRAPSWAFPFGYIVPTDPGITGVMRKMFPEDRGPISRVPGSGPAPVMLRVHEWAKVIPDWERLTAHIEADKESKEKLGWVREMYAFSVAVALQNVKLELLLPPKSPLISQPPSDTVPGAASMLHYTWGTMFLESNDSKTWEFDKRTFTDKSIETETPNIPMPPPFQPRWHLHNKLPVTPELHKTLVMMLTHMNDAIDLLPKPSSRVS</sequence>
<organism evidence="10 11">
    <name type="scientific">Symbiochloris irregularis</name>
    <dbReference type="NCBI Taxonomy" id="706552"/>
    <lineage>
        <taxon>Eukaryota</taxon>
        <taxon>Viridiplantae</taxon>
        <taxon>Chlorophyta</taxon>
        <taxon>core chlorophytes</taxon>
        <taxon>Trebouxiophyceae</taxon>
        <taxon>Trebouxiales</taxon>
        <taxon>Trebouxiaceae</taxon>
        <taxon>Symbiochloris</taxon>
    </lineage>
</organism>
<dbReference type="InterPro" id="IPR056508">
    <property type="entry name" value="HPAT-like"/>
</dbReference>
<dbReference type="PANTHER" id="PTHR31485">
    <property type="entry name" value="PEPTIDYL SERINE ALPHA-GALACTOSYLTRANSFERASE"/>
    <property type="match status" value="1"/>
</dbReference>
<evidence type="ECO:0000256" key="3">
    <source>
        <dbReference type="ARBA" id="ARBA00022679"/>
    </source>
</evidence>
<evidence type="ECO:0000256" key="1">
    <source>
        <dbReference type="ARBA" id="ARBA00004167"/>
    </source>
</evidence>
<feature type="compositionally biased region" description="Polar residues" evidence="7">
    <location>
        <begin position="78"/>
        <end position="93"/>
    </location>
</feature>
<dbReference type="Proteomes" id="UP001465755">
    <property type="component" value="Unassembled WGS sequence"/>
</dbReference>
<evidence type="ECO:0000256" key="2">
    <source>
        <dbReference type="ARBA" id="ARBA00022676"/>
    </source>
</evidence>
<evidence type="ECO:0000313" key="11">
    <source>
        <dbReference type="Proteomes" id="UP001465755"/>
    </source>
</evidence>
<evidence type="ECO:0000256" key="6">
    <source>
        <dbReference type="ARBA" id="ARBA00023136"/>
    </source>
</evidence>
<dbReference type="Pfam" id="PF23452">
    <property type="entry name" value="HPAT"/>
    <property type="match status" value="1"/>
</dbReference>
<evidence type="ECO:0000256" key="7">
    <source>
        <dbReference type="SAM" id="MobiDB-lite"/>
    </source>
</evidence>
<name>A0AAW1NVB1_9CHLO</name>
<feature type="domain" description="Hydroxyproline O-arabinosyltransferase-like" evidence="9">
    <location>
        <begin position="102"/>
        <end position="382"/>
    </location>
</feature>
<evidence type="ECO:0000256" key="5">
    <source>
        <dbReference type="ARBA" id="ARBA00022989"/>
    </source>
</evidence>
<protein>
    <recommendedName>
        <fullName evidence="9">Hydroxyproline O-arabinosyltransferase-like domain-containing protein</fullName>
    </recommendedName>
</protein>
<keyword evidence="6 8" id="KW-0472">Membrane</keyword>
<accession>A0AAW1NVB1</accession>
<comment type="subcellular location">
    <subcellularLocation>
        <location evidence="1">Membrane</location>
        <topology evidence="1">Single-pass membrane protein</topology>
    </subcellularLocation>
</comment>
<dbReference type="GO" id="GO:0016757">
    <property type="term" value="F:glycosyltransferase activity"/>
    <property type="evidence" value="ECO:0007669"/>
    <property type="project" value="UniProtKB-KW"/>
</dbReference>
<evidence type="ECO:0000313" key="10">
    <source>
        <dbReference type="EMBL" id="KAK9795215.1"/>
    </source>
</evidence>
<keyword evidence="11" id="KW-1185">Reference proteome</keyword>
<gene>
    <name evidence="10" type="ORF">WJX73_002433</name>
</gene>
<evidence type="ECO:0000256" key="8">
    <source>
        <dbReference type="SAM" id="Phobius"/>
    </source>
</evidence>
<keyword evidence="5 8" id="KW-1133">Transmembrane helix</keyword>
<dbReference type="GO" id="GO:0016020">
    <property type="term" value="C:membrane"/>
    <property type="evidence" value="ECO:0007669"/>
    <property type="project" value="UniProtKB-SubCell"/>
</dbReference>
<comment type="caution">
    <text evidence="10">The sequence shown here is derived from an EMBL/GenBank/DDBJ whole genome shotgun (WGS) entry which is preliminary data.</text>
</comment>
<keyword evidence="4 8" id="KW-0812">Transmembrane</keyword>
<dbReference type="EMBL" id="JALJOQ010000130">
    <property type="protein sequence ID" value="KAK9795215.1"/>
    <property type="molecule type" value="Genomic_DNA"/>
</dbReference>
<keyword evidence="2" id="KW-0328">Glycosyltransferase</keyword>
<evidence type="ECO:0000259" key="9">
    <source>
        <dbReference type="Pfam" id="PF23452"/>
    </source>
</evidence>
<evidence type="ECO:0000256" key="4">
    <source>
        <dbReference type="ARBA" id="ARBA00022692"/>
    </source>
</evidence>
<feature type="transmembrane region" description="Helical" evidence="8">
    <location>
        <begin position="21"/>
        <end position="40"/>
    </location>
</feature>
<feature type="region of interest" description="Disordered" evidence="7">
    <location>
        <begin position="78"/>
        <end position="99"/>
    </location>
</feature>
<dbReference type="AlphaFoldDB" id="A0AAW1NVB1"/>